<feature type="domain" description="EAL" evidence="2">
    <location>
        <begin position="388"/>
        <end position="641"/>
    </location>
</feature>
<dbReference type="InterPro" id="IPR043128">
    <property type="entry name" value="Rev_trsase/Diguanyl_cyclase"/>
</dbReference>
<dbReference type="CDD" id="cd01948">
    <property type="entry name" value="EAL"/>
    <property type="match status" value="1"/>
</dbReference>
<evidence type="ECO:0000313" key="4">
    <source>
        <dbReference type="Proteomes" id="UP000184275"/>
    </source>
</evidence>
<dbReference type="Pfam" id="PF00563">
    <property type="entry name" value="EAL"/>
    <property type="match status" value="1"/>
</dbReference>
<accession>A0A1M6W8B3</accession>
<dbReference type="SUPFAM" id="SSF141868">
    <property type="entry name" value="EAL domain-like"/>
    <property type="match status" value="1"/>
</dbReference>
<protein>
    <submittedName>
        <fullName evidence="3">Diguanylate cyclase/phosphodiesterase</fullName>
    </submittedName>
</protein>
<keyword evidence="4" id="KW-1185">Reference proteome</keyword>
<dbReference type="Gene3D" id="3.20.20.450">
    <property type="entry name" value="EAL domain"/>
    <property type="match status" value="1"/>
</dbReference>
<dbReference type="GO" id="GO:0071111">
    <property type="term" value="F:cyclic-guanylate-specific phosphodiesterase activity"/>
    <property type="evidence" value="ECO:0007669"/>
    <property type="project" value="InterPro"/>
</dbReference>
<keyword evidence="1" id="KW-0472">Membrane</keyword>
<dbReference type="PROSITE" id="PS50883">
    <property type="entry name" value="EAL"/>
    <property type="match status" value="1"/>
</dbReference>
<feature type="transmembrane region" description="Helical" evidence="1">
    <location>
        <begin position="183"/>
        <end position="205"/>
    </location>
</feature>
<proteinExistence type="predicted"/>
<dbReference type="RefSeq" id="WP_073305108.1">
    <property type="nucleotide sequence ID" value="NZ_FRAW01000022.1"/>
</dbReference>
<dbReference type="SUPFAM" id="SSF55073">
    <property type="entry name" value="Nucleotide cyclase"/>
    <property type="match status" value="1"/>
</dbReference>
<organism evidence="3 4">
    <name type="scientific">Fibrobacter intestinalis</name>
    <dbReference type="NCBI Taxonomy" id="28122"/>
    <lineage>
        <taxon>Bacteria</taxon>
        <taxon>Pseudomonadati</taxon>
        <taxon>Fibrobacterota</taxon>
        <taxon>Fibrobacteria</taxon>
        <taxon>Fibrobacterales</taxon>
        <taxon>Fibrobacteraceae</taxon>
        <taxon>Fibrobacter</taxon>
    </lineage>
</organism>
<sequence>MNSMEMLTPDFCFYICSIAVLLYCLVYYYSNKTPQRDHSCVFECLLFCLLFSSFSITAASVLKPFNLPGKNFPHLVQEFFQTSYFAFHSILASLFALYVVLINNSGKMRTLKKIVLFLSPALLVELFILTNPLTGLIFFYQDDILYTRGPLELLIYALEIGYFIFAIREIWIYRFILVKSNMVALSFVIACILGGSFVQLIFPWLQVELFGESLALLGIMLLIEMEGSRTDVITGGYNSHIFIVDNERLIRTQRQYRVMVITLRNYKMLLRMIGHEEMEKATRSIVLWLNKNIQGTVYSIGQDKIGIITMESREACAAFADCFKEIVQSSAFLETSSVPMSTSVDIVSVPDEMQSSELLAELGDDDCNSFQSGFALHHAEDVEKFKRQTEIERILHWAIRQKAFEVYYQPIWNAKTEMFDSAEALLRLSNPNYGSISPTEFIPVAERNGMIHEMGCIVLDQVCRLWRSAQPQKFGLHKIDVNLCISQFYADDMAENFERILEKNEVSAERINLEVQSAFLFREKEKLQRHYERLCRQGFSFSLDDSGVGGVNMVQMLYQDFKTFKLDAAILKKRTRKDMKNFSSEWMQLMRKFQFDVVLKRVESHEQLERALEAGANKIQGFYFSKPLNEEAFLEFIRSQNNMDALQPL</sequence>
<dbReference type="InterPro" id="IPR029787">
    <property type="entry name" value="Nucleotide_cyclase"/>
</dbReference>
<feature type="transmembrane region" description="Helical" evidence="1">
    <location>
        <begin position="6"/>
        <end position="28"/>
    </location>
</feature>
<dbReference type="InterPro" id="IPR001633">
    <property type="entry name" value="EAL_dom"/>
</dbReference>
<feature type="transmembrane region" description="Helical" evidence="1">
    <location>
        <begin position="82"/>
        <end position="102"/>
    </location>
</feature>
<evidence type="ECO:0000313" key="3">
    <source>
        <dbReference type="EMBL" id="SHK89961.1"/>
    </source>
</evidence>
<dbReference type="PANTHER" id="PTHR33121">
    <property type="entry name" value="CYCLIC DI-GMP PHOSPHODIESTERASE PDEF"/>
    <property type="match status" value="1"/>
</dbReference>
<dbReference type="AlphaFoldDB" id="A0A1M6W8B3"/>
<reference evidence="4" key="1">
    <citation type="submission" date="2016-11" db="EMBL/GenBank/DDBJ databases">
        <authorList>
            <person name="Varghese N."/>
            <person name="Submissions S."/>
        </authorList>
    </citation>
    <scope>NUCLEOTIDE SEQUENCE [LARGE SCALE GENOMIC DNA]</scope>
    <source>
        <strain evidence="4">UWOS</strain>
    </source>
</reference>
<dbReference type="Gene3D" id="3.30.70.270">
    <property type="match status" value="1"/>
</dbReference>
<dbReference type="SMART" id="SM00052">
    <property type="entry name" value="EAL"/>
    <property type="match status" value="1"/>
</dbReference>
<dbReference type="InterPro" id="IPR050706">
    <property type="entry name" value="Cyclic-di-GMP_PDE-like"/>
</dbReference>
<dbReference type="Proteomes" id="UP000184275">
    <property type="component" value="Unassembled WGS sequence"/>
</dbReference>
<evidence type="ECO:0000256" key="1">
    <source>
        <dbReference type="SAM" id="Phobius"/>
    </source>
</evidence>
<feature type="transmembrane region" description="Helical" evidence="1">
    <location>
        <begin position="153"/>
        <end position="171"/>
    </location>
</feature>
<dbReference type="PANTHER" id="PTHR33121:SF79">
    <property type="entry name" value="CYCLIC DI-GMP PHOSPHODIESTERASE PDED-RELATED"/>
    <property type="match status" value="1"/>
</dbReference>
<gene>
    <name evidence="3" type="ORF">SAMN05720469_12253</name>
</gene>
<name>A0A1M6W8B3_9BACT</name>
<keyword evidence="1" id="KW-1133">Transmembrane helix</keyword>
<keyword evidence="1" id="KW-0812">Transmembrane</keyword>
<dbReference type="EMBL" id="FRAW01000022">
    <property type="protein sequence ID" value="SHK89961.1"/>
    <property type="molecule type" value="Genomic_DNA"/>
</dbReference>
<evidence type="ECO:0000259" key="2">
    <source>
        <dbReference type="PROSITE" id="PS50883"/>
    </source>
</evidence>
<dbReference type="InterPro" id="IPR035919">
    <property type="entry name" value="EAL_sf"/>
</dbReference>
<feature type="transmembrane region" description="Helical" evidence="1">
    <location>
        <begin position="40"/>
        <end position="62"/>
    </location>
</feature>
<feature type="transmembrane region" description="Helical" evidence="1">
    <location>
        <begin position="114"/>
        <end position="141"/>
    </location>
</feature>